<feature type="compositionally biased region" description="Polar residues" evidence="1">
    <location>
        <begin position="104"/>
        <end position="138"/>
    </location>
</feature>
<dbReference type="Gene3D" id="3.40.50.12370">
    <property type="match status" value="1"/>
</dbReference>
<dbReference type="InParanoid" id="K5VRY0"/>
<feature type="region of interest" description="Disordered" evidence="1">
    <location>
        <begin position="1"/>
        <end position="282"/>
    </location>
</feature>
<feature type="compositionally biased region" description="Acidic residues" evidence="1">
    <location>
        <begin position="244"/>
        <end position="268"/>
    </location>
</feature>
<dbReference type="EMBL" id="JH930480">
    <property type="protein sequence ID" value="EKM49530.1"/>
    <property type="molecule type" value="Genomic_DNA"/>
</dbReference>
<dbReference type="Proteomes" id="UP000008370">
    <property type="component" value="Unassembled WGS sequence"/>
</dbReference>
<reference evidence="3 4" key="1">
    <citation type="journal article" date="2012" name="BMC Genomics">
        <title>Comparative genomics of the white-rot fungi, Phanerochaete carnosa and P. chrysosporium, to elucidate the genetic basis of the distinct wood types they colonize.</title>
        <authorList>
            <person name="Suzuki H."/>
            <person name="MacDonald J."/>
            <person name="Syed K."/>
            <person name="Salamov A."/>
            <person name="Hori C."/>
            <person name="Aerts A."/>
            <person name="Henrissat B."/>
            <person name="Wiebenga A."/>
            <person name="vanKuyk P.A."/>
            <person name="Barry K."/>
            <person name="Lindquist E."/>
            <person name="LaButti K."/>
            <person name="Lapidus A."/>
            <person name="Lucas S."/>
            <person name="Coutinho P."/>
            <person name="Gong Y."/>
            <person name="Samejima M."/>
            <person name="Mahadevan R."/>
            <person name="Abou-Zaid M."/>
            <person name="de Vries R.P."/>
            <person name="Igarashi K."/>
            <person name="Yadav J.S."/>
            <person name="Grigoriev I.V."/>
            <person name="Master E.R."/>
        </authorList>
    </citation>
    <scope>NUCLEOTIDE SEQUENCE [LARGE SCALE GENOMIC DNA]</scope>
    <source>
        <strain evidence="3 4">HHB-10118-sp</strain>
    </source>
</reference>
<sequence>MADRATRPDAPRKRSWIGKYKEKDSSGSTALPTPQEGRELSYDHPLSIADSSTHTPSTGGLPFKRSNSAVSLDSSSASRPVTPTSTSSRRWSSSTSLLTKEELNQQASQIVLNSFERTGSRPQSKNGADGARNTSSFGKMSLASMMGSFSLSRNREEKERGRTTMKDKGKENARARSSSFAGRNDDEVDSAMQRTRSQSPFRLRRTRTRDSSPTVEALTQSDVESDVEVDRIRPRNSAFSVGQPDDDSPPESDDDDESDDESWTDGDQFDPVTEKNTEHNALVPADRVENDAVDIPDPLGEGVNVIIPPEPYFPSTLNTGSRNPRRRKSTRPQDVLPLVTSRPLFQRDRCTITVTHGNPEKVLEESGRRPKRYVLASDLSDESRYALEWGIGTVLRDGDEMLIVTVIENEDKVDPLIPNPNDRMTKLRSQQERQGMAYILVRQATSLLQRTHLNVMISCQAWHAKNARHMLLDIVDYVEPVMLIVGSRGLGNLKGILLGSTSHYLIQKCSVPVMVARRRLKRPPRRSAHLATHRARVSLVEAAGVDRVATKVDQDVATMREQVERDERDHREHHSEPAEMDDEAYTEMEAEGSGTVPLGRKVAG</sequence>
<organism evidence="3 4">
    <name type="scientific">Phanerochaete carnosa (strain HHB-10118-sp)</name>
    <name type="common">White-rot fungus</name>
    <name type="synonym">Peniophora carnosa</name>
    <dbReference type="NCBI Taxonomy" id="650164"/>
    <lineage>
        <taxon>Eukaryota</taxon>
        <taxon>Fungi</taxon>
        <taxon>Dikarya</taxon>
        <taxon>Basidiomycota</taxon>
        <taxon>Agaricomycotina</taxon>
        <taxon>Agaricomycetes</taxon>
        <taxon>Polyporales</taxon>
        <taxon>Phanerochaetaceae</taxon>
        <taxon>Phanerochaete</taxon>
    </lineage>
</organism>
<dbReference type="InterPro" id="IPR006015">
    <property type="entry name" value="Universal_stress_UspA"/>
</dbReference>
<evidence type="ECO:0000313" key="4">
    <source>
        <dbReference type="Proteomes" id="UP000008370"/>
    </source>
</evidence>
<dbReference type="OrthoDB" id="992776at2759"/>
<feature type="compositionally biased region" description="Low complexity" evidence="1">
    <location>
        <begin position="66"/>
        <end position="98"/>
    </location>
</feature>
<evidence type="ECO:0000259" key="2">
    <source>
        <dbReference type="Pfam" id="PF00582"/>
    </source>
</evidence>
<dbReference type="GeneID" id="18919002"/>
<evidence type="ECO:0000313" key="3">
    <source>
        <dbReference type="EMBL" id="EKM49530.1"/>
    </source>
</evidence>
<feature type="region of interest" description="Disordered" evidence="1">
    <location>
        <begin position="561"/>
        <end position="604"/>
    </location>
</feature>
<dbReference type="KEGG" id="pco:PHACADRAFT_265063"/>
<dbReference type="AlphaFoldDB" id="K5VRY0"/>
<feature type="domain" description="UspA" evidence="2">
    <location>
        <begin position="372"/>
        <end position="517"/>
    </location>
</feature>
<gene>
    <name evidence="3" type="ORF">PHACADRAFT_265063</name>
</gene>
<dbReference type="PANTHER" id="PTHR46100">
    <property type="entry name" value="IMP2'P"/>
    <property type="match status" value="1"/>
</dbReference>
<dbReference type="PANTHER" id="PTHR46100:SF4">
    <property type="entry name" value="USPA DOMAIN-CONTAINING PROTEIN"/>
    <property type="match status" value="1"/>
</dbReference>
<feature type="compositionally biased region" description="Basic and acidic residues" evidence="1">
    <location>
        <begin position="561"/>
        <end position="577"/>
    </location>
</feature>
<name>K5VRY0_PHACS</name>
<feature type="compositionally biased region" description="Polar residues" evidence="1">
    <location>
        <begin position="49"/>
        <end position="58"/>
    </location>
</feature>
<dbReference type="CDD" id="cd23659">
    <property type="entry name" value="USP_At3g01520-like"/>
    <property type="match status" value="1"/>
</dbReference>
<proteinExistence type="predicted"/>
<dbReference type="STRING" id="650164.K5VRY0"/>
<dbReference type="PRINTS" id="PR01438">
    <property type="entry name" value="UNVRSLSTRESS"/>
</dbReference>
<evidence type="ECO:0000256" key="1">
    <source>
        <dbReference type="SAM" id="MobiDB-lite"/>
    </source>
</evidence>
<dbReference type="Pfam" id="PF00582">
    <property type="entry name" value="Usp"/>
    <property type="match status" value="1"/>
</dbReference>
<protein>
    <recommendedName>
        <fullName evidence="2">UspA domain-containing protein</fullName>
    </recommendedName>
</protein>
<feature type="compositionally biased region" description="Acidic residues" evidence="1">
    <location>
        <begin position="578"/>
        <end position="590"/>
    </location>
</feature>
<feature type="compositionally biased region" description="Basic and acidic residues" evidence="1">
    <location>
        <begin position="153"/>
        <end position="174"/>
    </location>
</feature>
<feature type="compositionally biased region" description="Basic and acidic residues" evidence="1">
    <location>
        <begin position="1"/>
        <end position="12"/>
    </location>
</feature>
<dbReference type="HOGENOM" id="CLU_020600_1_0_1"/>
<feature type="compositionally biased region" description="Polar residues" evidence="1">
    <location>
        <begin position="211"/>
        <end position="222"/>
    </location>
</feature>
<keyword evidence="4" id="KW-1185">Reference proteome</keyword>
<dbReference type="RefSeq" id="XP_007401598.1">
    <property type="nucleotide sequence ID" value="XM_007401536.1"/>
</dbReference>
<dbReference type="SUPFAM" id="SSF52402">
    <property type="entry name" value="Adenine nucleotide alpha hydrolases-like"/>
    <property type="match status" value="1"/>
</dbReference>
<accession>K5VRY0</accession>
<dbReference type="InterPro" id="IPR006016">
    <property type="entry name" value="UspA"/>
</dbReference>